<evidence type="ECO:0000313" key="2">
    <source>
        <dbReference type="EMBL" id="KAB8068937.1"/>
    </source>
</evidence>
<organism evidence="2 3">
    <name type="scientific">Aspergillus leporis</name>
    <dbReference type="NCBI Taxonomy" id="41062"/>
    <lineage>
        <taxon>Eukaryota</taxon>
        <taxon>Fungi</taxon>
        <taxon>Dikarya</taxon>
        <taxon>Ascomycota</taxon>
        <taxon>Pezizomycotina</taxon>
        <taxon>Eurotiomycetes</taxon>
        <taxon>Eurotiomycetidae</taxon>
        <taxon>Eurotiales</taxon>
        <taxon>Aspergillaceae</taxon>
        <taxon>Aspergillus</taxon>
        <taxon>Aspergillus subgen. Circumdati</taxon>
    </lineage>
</organism>
<dbReference type="Proteomes" id="UP000326565">
    <property type="component" value="Unassembled WGS sequence"/>
</dbReference>
<protein>
    <submittedName>
        <fullName evidence="2">Uncharacterized protein</fullName>
    </submittedName>
</protein>
<dbReference type="EMBL" id="ML732365">
    <property type="protein sequence ID" value="KAB8068937.1"/>
    <property type="molecule type" value="Genomic_DNA"/>
</dbReference>
<gene>
    <name evidence="2" type="ORF">BDV29DRAFT_161912</name>
</gene>
<accession>A0A5N5WML1</accession>
<feature type="compositionally biased region" description="Low complexity" evidence="1">
    <location>
        <begin position="65"/>
        <end position="91"/>
    </location>
</feature>
<proteinExistence type="predicted"/>
<dbReference type="OrthoDB" id="540004at2759"/>
<evidence type="ECO:0000313" key="3">
    <source>
        <dbReference type="Proteomes" id="UP000326565"/>
    </source>
</evidence>
<name>A0A5N5WML1_9EURO</name>
<keyword evidence="3" id="KW-1185">Reference proteome</keyword>
<sequence>MGIFDLRSLTWMTNYNAGDDGDYTIQLKISKVIGGNAPDGATLREPEHKFNDTELADLFKRRSVRPTSSSGTFPTSSSTSTSAARGSMGSSISGGAVRSH</sequence>
<evidence type="ECO:0000256" key="1">
    <source>
        <dbReference type="SAM" id="MobiDB-lite"/>
    </source>
</evidence>
<reference evidence="2 3" key="1">
    <citation type="submission" date="2019-04" db="EMBL/GenBank/DDBJ databases">
        <title>Friends and foes A comparative genomics study of 23 Aspergillus species from section Flavi.</title>
        <authorList>
            <consortium name="DOE Joint Genome Institute"/>
            <person name="Kjaerbolling I."/>
            <person name="Vesth T."/>
            <person name="Frisvad J.C."/>
            <person name="Nybo J.L."/>
            <person name="Theobald S."/>
            <person name="Kildgaard S."/>
            <person name="Isbrandt T."/>
            <person name="Kuo A."/>
            <person name="Sato A."/>
            <person name="Lyhne E.K."/>
            <person name="Kogle M.E."/>
            <person name="Wiebenga A."/>
            <person name="Kun R.S."/>
            <person name="Lubbers R.J."/>
            <person name="Makela M.R."/>
            <person name="Barry K."/>
            <person name="Chovatia M."/>
            <person name="Clum A."/>
            <person name="Daum C."/>
            <person name="Haridas S."/>
            <person name="He G."/>
            <person name="LaButti K."/>
            <person name="Lipzen A."/>
            <person name="Mondo S."/>
            <person name="Riley R."/>
            <person name="Salamov A."/>
            <person name="Simmons B.A."/>
            <person name="Magnuson J.K."/>
            <person name="Henrissat B."/>
            <person name="Mortensen U.H."/>
            <person name="Larsen T.O."/>
            <person name="Devries R.P."/>
            <person name="Grigoriev I.V."/>
            <person name="Machida M."/>
            <person name="Baker S.E."/>
            <person name="Andersen M.R."/>
        </authorList>
    </citation>
    <scope>NUCLEOTIDE SEQUENCE [LARGE SCALE GENOMIC DNA]</scope>
    <source>
        <strain evidence="2 3">CBS 151.66</strain>
    </source>
</reference>
<feature type="region of interest" description="Disordered" evidence="1">
    <location>
        <begin position="57"/>
        <end position="100"/>
    </location>
</feature>
<dbReference type="AlphaFoldDB" id="A0A5N5WML1"/>